<gene>
    <name evidence="1" type="ORF">SSS_6943</name>
</gene>
<evidence type="ECO:0000313" key="1">
    <source>
        <dbReference type="EMBL" id="KAF7492707.1"/>
    </source>
</evidence>
<dbReference type="Proteomes" id="UP000070412">
    <property type="component" value="Unassembled WGS sequence"/>
</dbReference>
<reference evidence="1" key="2">
    <citation type="submission" date="2020-01" db="EMBL/GenBank/DDBJ databases">
        <authorList>
            <person name="Korhonen P.K.K."/>
            <person name="Guangxu M.G."/>
            <person name="Wang T.W."/>
            <person name="Stroehlein A.J.S."/>
            <person name="Young N.D."/>
            <person name="Ang C.-S.A."/>
            <person name="Fernando D.W.F."/>
            <person name="Lu H.L."/>
            <person name="Taylor S.T."/>
            <person name="Ehtesham M.E.M."/>
            <person name="Najaraj S.H.N."/>
            <person name="Harsha G.H.G."/>
            <person name="Madugundu A.M."/>
            <person name="Renuse S.R."/>
            <person name="Holt D.H."/>
            <person name="Pandey A.P."/>
            <person name="Papenfuss A.P."/>
            <person name="Gasser R.B.G."/>
            <person name="Fischer K.F."/>
        </authorList>
    </citation>
    <scope>NUCLEOTIDE SEQUENCE</scope>
    <source>
        <strain evidence="1">SSS_KF_BRIS2020</strain>
    </source>
</reference>
<keyword evidence="3" id="KW-1185">Reference proteome</keyword>
<name>A0A834R9I1_SARSC</name>
<reference evidence="2" key="3">
    <citation type="submission" date="2022-06" db="UniProtKB">
        <authorList>
            <consortium name="EnsemblMetazoa"/>
        </authorList>
    </citation>
    <scope>IDENTIFICATION</scope>
</reference>
<organism evidence="1">
    <name type="scientific">Sarcoptes scabiei</name>
    <name type="common">Itch mite</name>
    <name type="synonym">Acarus scabiei</name>
    <dbReference type="NCBI Taxonomy" id="52283"/>
    <lineage>
        <taxon>Eukaryota</taxon>
        <taxon>Metazoa</taxon>
        <taxon>Ecdysozoa</taxon>
        <taxon>Arthropoda</taxon>
        <taxon>Chelicerata</taxon>
        <taxon>Arachnida</taxon>
        <taxon>Acari</taxon>
        <taxon>Acariformes</taxon>
        <taxon>Sarcoptiformes</taxon>
        <taxon>Astigmata</taxon>
        <taxon>Psoroptidia</taxon>
        <taxon>Sarcoptoidea</taxon>
        <taxon>Sarcoptidae</taxon>
        <taxon>Sarcoptinae</taxon>
        <taxon>Sarcoptes</taxon>
    </lineage>
</organism>
<evidence type="ECO:0000313" key="3">
    <source>
        <dbReference type="Proteomes" id="UP000070412"/>
    </source>
</evidence>
<dbReference type="EMBL" id="WVUK01000056">
    <property type="protein sequence ID" value="KAF7492707.1"/>
    <property type="molecule type" value="Genomic_DNA"/>
</dbReference>
<protein>
    <submittedName>
        <fullName evidence="1 2">Uncharacterized protein</fullName>
    </submittedName>
</protein>
<accession>A0A834R9I1</accession>
<proteinExistence type="predicted"/>
<evidence type="ECO:0000313" key="2">
    <source>
        <dbReference type="EnsemblMetazoa" id="KAF7492707.1"/>
    </source>
</evidence>
<reference evidence="3" key="1">
    <citation type="journal article" date="2020" name="PLoS Negl. Trop. Dis.">
        <title>High-quality nuclear genome for Sarcoptes scabiei-A critical resource for a neglected parasite.</title>
        <authorList>
            <person name="Korhonen P.K."/>
            <person name="Gasser R.B."/>
            <person name="Ma G."/>
            <person name="Wang T."/>
            <person name="Stroehlein A.J."/>
            <person name="Young N.D."/>
            <person name="Ang C.S."/>
            <person name="Fernando D.D."/>
            <person name="Lu H.C."/>
            <person name="Taylor S."/>
            <person name="Reynolds S.L."/>
            <person name="Mofiz E."/>
            <person name="Najaraj S.H."/>
            <person name="Gowda H."/>
            <person name="Madugundu A."/>
            <person name="Renuse S."/>
            <person name="Holt D."/>
            <person name="Pandey A."/>
            <person name="Papenfuss A.T."/>
            <person name="Fischer K."/>
        </authorList>
    </citation>
    <scope>NUCLEOTIDE SEQUENCE [LARGE SCALE GENOMIC DNA]</scope>
</reference>
<dbReference type="EnsemblMetazoa" id="SSS_6943s_mrna">
    <property type="protein sequence ID" value="KAF7492707.1"/>
    <property type="gene ID" value="SSS_6943"/>
</dbReference>
<dbReference type="AlphaFoldDB" id="A0A834R9I1"/>
<sequence>MKIHPANIADNCDEISRYHHHHDNHFWLDPTDVSLDDPDICNSKRRNVDEYFTEIEAQKAKKFSQISNQNWNAGIVAICHNDILNHKGSKSWTNTILEA</sequence>